<dbReference type="RefSeq" id="WP_065452159.1">
    <property type="nucleotide sequence ID" value="NZ_LVEN01000050.1"/>
</dbReference>
<gene>
    <name evidence="2" type="ORF">FLP_24725</name>
</gene>
<sequence length="209" mass="23588">MKNTTLLVFFFISISFSSCTTASYTFATGQRTGVDFTSGKWLLNELDCPNGSKDKLTEECLKYFKKHTGDRLSYIHDVNGLLVARKINLNPGKTKLKELKDGTGFDFFINISTQKNKNDFSSLELYQQANDAGRNEASVIVEIYDLNLQQIIYSQNVIGTTSKVNTPSDHNSQTSSKLKDNIMLYKNANQLIEGALKRIFKDLDKRSVK</sequence>
<keyword evidence="1" id="KW-0732">Signal</keyword>
<evidence type="ECO:0000313" key="2">
    <source>
        <dbReference type="EMBL" id="OCB68544.1"/>
    </source>
</evidence>
<protein>
    <recommendedName>
        <fullName evidence="4">Lipoprotein</fullName>
    </recommendedName>
</protein>
<evidence type="ECO:0008006" key="4">
    <source>
        <dbReference type="Google" id="ProtNLM"/>
    </source>
</evidence>
<evidence type="ECO:0000256" key="1">
    <source>
        <dbReference type="SAM" id="SignalP"/>
    </source>
</evidence>
<keyword evidence="3" id="KW-1185">Reference proteome</keyword>
<comment type="caution">
    <text evidence="2">The sequence shown here is derived from an EMBL/GenBank/DDBJ whole genome shotgun (WGS) entry which is preliminary data.</text>
</comment>
<organism evidence="2 3">
    <name type="scientific">Flavobacterium piscis</name>
    <dbReference type="NCBI Taxonomy" id="1114874"/>
    <lineage>
        <taxon>Bacteria</taxon>
        <taxon>Pseudomonadati</taxon>
        <taxon>Bacteroidota</taxon>
        <taxon>Flavobacteriia</taxon>
        <taxon>Flavobacteriales</taxon>
        <taxon>Flavobacteriaceae</taxon>
        <taxon>Flavobacterium</taxon>
    </lineage>
</organism>
<accession>A0ABX2XBJ1</accession>
<feature type="chain" id="PRO_5046836672" description="Lipoprotein" evidence="1">
    <location>
        <begin position="23"/>
        <end position="209"/>
    </location>
</feature>
<name>A0ABX2XBJ1_9FLAO</name>
<dbReference type="EMBL" id="LVEN01000050">
    <property type="protein sequence ID" value="OCB68544.1"/>
    <property type="molecule type" value="Genomic_DNA"/>
</dbReference>
<reference evidence="3" key="1">
    <citation type="submission" date="2016-03" db="EMBL/GenBank/DDBJ databases">
        <title>Draft genome sequence of Paenibacillus glacialis DSM 22343.</title>
        <authorList>
            <person name="Shin S.-K."/>
            <person name="Yi H."/>
        </authorList>
    </citation>
    <scope>NUCLEOTIDE SEQUENCE [LARGE SCALE GENOMIC DNA]</scope>
    <source>
        <strain evidence="3">CCUG 60099</strain>
    </source>
</reference>
<proteinExistence type="predicted"/>
<evidence type="ECO:0000313" key="3">
    <source>
        <dbReference type="Proteomes" id="UP000093343"/>
    </source>
</evidence>
<feature type="signal peptide" evidence="1">
    <location>
        <begin position="1"/>
        <end position="22"/>
    </location>
</feature>
<dbReference type="Proteomes" id="UP000093343">
    <property type="component" value="Unassembled WGS sequence"/>
</dbReference>
<dbReference type="PROSITE" id="PS51257">
    <property type="entry name" value="PROKAR_LIPOPROTEIN"/>
    <property type="match status" value="1"/>
</dbReference>